<keyword evidence="1 2" id="KW-0378">Hydrolase</keyword>
<dbReference type="PANTHER" id="PTHR36445">
    <property type="entry name" value="GTP CYCLOHYDROLASE MPTA"/>
    <property type="match status" value="1"/>
</dbReference>
<comment type="caution">
    <text evidence="2">The sequence shown here is derived from an EMBL/GenBank/DDBJ whole genome shotgun (WGS) entry which is preliminary data.</text>
</comment>
<reference evidence="2" key="1">
    <citation type="submission" date="2013-08" db="EMBL/GenBank/DDBJ databases">
        <authorList>
            <person name="Mendez C."/>
            <person name="Richter M."/>
            <person name="Ferrer M."/>
            <person name="Sanchez J."/>
        </authorList>
    </citation>
    <scope>NUCLEOTIDE SEQUENCE</scope>
</reference>
<name>T1BXP7_9ZZZZ</name>
<organism evidence="2">
    <name type="scientific">mine drainage metagenome</name>
    <dbReference type="NCBI Taxonomy" id="410659"/>
    <lineage>
        <taxon>unclassified sequences</taxon>
        <taxon>metagenomes</taxon>
        <taxon>ecological metagenomes</taxon>
    </lineage>
</organism>
<dbReference type="Pfam" id="PF02649">
    <property type="entry name" value="GCHY-1"/>
    <property type="match status" value="1"/>
</dbReference>
<evidence type="ECO:0000256" key="1">
    <source>
        <dbReference type="ARBA" id="ARBA00022801"/>
    </source>
</evidence>
<evidence type="ECO:0000313" key="2">
    <source>
        <dbReference type="EMBL" id="EQD57954.1"/>
    </source>
</evidence>
<sequence length="118" mass="12890">MKDVHAMPPLEAVRIGLHSVGLSGVRKPLHVDRADRTVVLSVEFELAVDLPSDRKGSDLSRNSELLAEIVDRTAQRPAASLEAACAEIAKELLTRHPTAQRSTVQARAEYFLRKGPSP</sequence>
<dbReference type="InterPro" id="IPR003801">
    <property type="entry name" value="GTP_cyclohydrolase_FolE2/MptA"/>
</dbReference>
<dbReference type="EMBL" id="AUZY01005611">
    <property type="protein sequence ID" value="EQD57954.1"/>
    <property type="molecule type" value="Genomic_DNA"/>
</dbReference>
<proteinExistence type="predicted"/>
<feature type="non-terminal residue" evidence="2">
    <location>
        <position position="118"/>
    </location>
</feature>
<gene>
    <name evidence="2" type="ORF">B1B_08577</name>
</gene>
<dbReference type="Gene3D" id="3.10.270.10">
    <property type="entry name" value="Urate Oxidase"/>
    <property type="match status" value="1"/>
</dbReference>
<dbReference type="PANTHER" id="PTHR36445:SF1">
    <property type="entry name" value="GTP CYCLOHYDROLASE MPTA"/>
    <property type="match status" value="1"/>
</dbReference>
<accession>T1BXP7</accession>
<dbReference type="AlphaFoldDB" id="T1BXP7"/>
<reference evidence="2" key="2">
    <citation type="journal article" date="2014" name="ISME J.">
        <title>Microbial stratification in low pH oxic and suboxic macroscopic growths along an acid mine drainage.</title>
        <authorList>
            <person name="Mendez-Garcia C."/>
            <person name="Mesa V."/>
            <person name="Sprenger R.R."/>
            <person name="Richter M."/>
            <person name="Diez M.S."/>
            <person name="Solano J."/>
            <person name="Bargiela R."/>
            <person name="Golyshina O.V."/>
            <person name="Manteca A."/>
            <person name="Ramos J.L."/>
            <person name="Gallego J.R."/>
            <person name="Llorente I."/>
            <person name="Martins Dos Santos V.A."/>
            <person name="Jensen O.N."/>
            <person name="Pelaez A.I."/>
            <person name="Sanchez J."/>
            <person name="Ferrer M."/>
        </authorList>
    </citation>
    <scope>NUCLEOTIDE SEQUENCE</scope>
</reference>
<dbReference type="GO" id="GO:0003934">
    <property type="term" value="F:GTP cyclohydrolase I activity"/>
    <property type="evidence" value="ECO:0007669"/>
    <property type="project" value="InterPro"/>
</dbReference>
<protein>
    <submittedName>
        <fullName evidence="2">GTP cyclohydrolase MptA</fullName>
    </submittedName>
</protein>